<proteinExistence type="predicted"/>
<keyword evidence="4" id="KW-1185">Reference proteome</keyword>
<dbReference type="AlphaFoldDB" id="A0A561C0J2"/>
<keyword evidence="1" id="KW-0472">Membrane</keyword>
<evidence type="ECO:0000313" key="4">
    <source>
        <dbReference type="Proteomes" id="UP000318380"/>
    </source>
</evidence>
<sequence>MQTINGLPAHVLLVHAVVVLLPLAAVLLVLTAVWPAARRRLSGPNAVLALLVVILVPITTSAGEWLEGRVADNSLVRRHAELGDTAIYAAIAIAALAVIVWWRERHLDSTPARGRDLAPRSSAVTAVVAVVACLVSSMAVVDVVKIGDSGAQASWSTWSSHQ</sequence>
<feature type="transmembrane region" description="Helical" evidence="1">
    <location>
        <begin position="12"/>
        <end position="34"/>
    </location>
</feature>
<feature type="domain" description="DUF2231" evidence="2">
    <location>
        <begin position="6"/>
        <end position="156"/>
    </location>
</feature>
<dbReference type="InterPro" id="IPR019251">
    <property type="entry name" value="DUF2231_TM"/>
</dbReference>
<dbReference type="RefSeq" id="WP_145812086.1">
    <property type="nucleotide sequence ID" value="NZ_VIVK01000001.1"/>
</dbReference>
<dbReference type="Pfam" id="PF09990">
    <property type="entry name" value="DUF2231"/>
    <property type="match status" value="1"/>
</dbReference>
<dbReference type="EMBL" id="VIVK01000001">
    <property type="protein sequence ID" value="TWD84600.1"/>
    <property type="molecule type" value="Genomic_DNA"/>
</dbReference>
<feature type="transmembrane region" description="Helical" evidence="1">
    <location>
        <begin position="123"/>
        <end position="141"/>
    </location>
</feature>
<evidence type="ECO:0000313" key="3">
    <source>
        <dbReference type="EMBL" id="TWD84600.1"/>
    </source>
</evidence>
<keyword evidence="1" id="KW-0812">Transmembrane</keyword>
<protein>
    <recommendedName>
        <fullName evidence="2">DUF2231 domain-containing protein</fullName>
    </recommendedName>
</protein>
<reference evidence="3 4" key="1">
    <citation type="submission" date="2019-06" db="EMBL/GenBank/DDBJ databases">
        <title>Sequencing the genomes of 1000 actinobacteria strains.</title>
        <authorList>
            <person name="Klenk H.-P."/>
        </authorList>
    </citation>
    <scope>NUCLEOTIDE SEQUENCE [LARGE SCALE GENOMIC DNA]</scope>
    <source>
        <strain evidence="3 4">DSM 24683</strain>
    </source>
</reference>
<feature type="transmembrane region" description="Helical" evidence="1">
    <location>
        <begin position="46"/>
        <end position="66"/>
    </location>
</feature>
<dbReference type="Proteomes" id="UP000318380">
    <property type="component" value="Unassembled WGS sequence"/>
</dbReference>
<gene>
    <name evidence="3" type="ORF">FB561_5793</name>
</gene>
<organism evidence="3 4">
    <name type="scientific">Kribbella amoyensis</name>
    <dbReference type="NCBI Taxonomy" id="996641"/>
    <lineage>
        <taxon>Bacteria</taxon>
        <taxon>Bacillati</taxon>
        <taxon>Actinomycetota</taxon>
        <taxon>Actinomycetes</taxon>
        <taxon>Propionibacteriales</taxon>
        <taxon>Kribbellaceae</taxon>
        <taxon>Kribbella</taxon>
    </lineage>
</organism>
<comment type="caution">
    <text evidence="3">The sequence shown here is derived from an EMBL/GenBank/DDBJ whole genome shotgun (WGS) entry which is preliminary data.</text>
</comment>
<accession>A0A561C0J2</accession>
<feature type="transmembrane region" description="Helical" evidence="1">
    <location>
        <begin position="86"/>
        <end position="102"/>
    </location>
</feature>
<evidence type="ECO:0000259" key="2">
    <source>
        <dbReference type="Pfam" id="PF09990"/>
    </source>
</evidence>
<name>A0A561C0J2_9ACTN</name>
<evidence type="ECO:0000256" key="1">
    <source>
        <dbReference type="SAM" id="Phobius"/>
    </source>
</evidence>
<keyword evidence="1" id="KW-1133">Transmembrane helix</keyword>